<protein>
    <recommendedName>
        <fullName evidence="3">Antitermination protein NusG</fullName>
    </recommendedName>
</protein>
<dbReference type="EMBL" id="UOFX01000071">
    <property type="protein sequence ID" value="VAX10384.1"/>
    <property type="molecule type" value="Genomic_DNA"/>
</dbReference>
<sequence length="123" mass="13741">MLLKILLTLAVIFGALLVLRRRTCQVQQSQMPHKPQPAAPKSLMAHFVAYGMVIVMLAGACFFIYLEWVDSYQVVNVQVIDTRTGHVTSYQARRSDVGERGFQTVDGRTVSLAEVERMELGGN</sequence>
<evidence type="ECO:0000256" key="1">
    <source>
        <dbReference type="SAM" id="Phobius"/>
    </source>
</evidence>
<accession>A0A3B1BER0</accession>
<evidence type="ECO:0000313" key="2">
    <source>
        <dbReference type="EMBL" id="VAX10384.1"/>
    </source>
</evidence>
<name>A0A3B1BER0_9ZZZZ</name>
<organism evidence="2">
    <name type="scientific">hydrothermal vent metagenome</name>
    <dbReference type="NCBI Taxonomy" id="652676"/>
    <lineage>
        <taxon>unclassified sequences</taxon>
        <taxon>metagenomes</taxon>
        <taxon>ecological metagenomes</taxon>
    </lineage>
</organism>
<feature type="transmembrane region" description="Helical" evidence="1">
    <location>
        <begin position="44"/>
        <end position="66"/>
    </location>
</feature>
<gene>
    <name evidence="2" type="ORF">MNBD_GAMMA26-164</name>
</gene>
<reference evidence="2" key="1">
    <citation type="submission" date="2018-06" db="EMBL/GenBank/DDBJ databases">
        <authorList>
            <person name="Zhirakovskaya E."/>
        </authorList>
    </citation>
    <scope>NUCLEOTIDE SEQUENCE</scope>
</reference>
<keyword evidence="1" id="KW-1133">Transmembrane helix</keyword>
<proteinExistence type="predicted"/>
<keyword evidence="1" id="KW-0472">Membrane</keyword>
<evidence type="ECO:0008006" key="3">
    <source>
        <dbReference type="Google" id="ProtNLM"/>
    </source>
</evidence>
<dbReference type="AlphaFoldDB" id="A0A3B1BER0"/>
<keyword evidence="1" id="KW-0812">Transmembrane</keyword>